<dbReference type="InterPro" id="IPR016181">
    <property type="entry name" value="Acyl_CoA_acyltransferase"/>
</dbReference>
<proteinExistence type="predicted"/>
<dbReference type="EMBL" id="CP114014">
    <property type="protein sequence ID" value="XAY03974.1"/>
    <property type="molecule type" value="Genomic_DNA"/>
</dbReference>
<dbReference type="RefSeq" id="WP_354700521.1">
    <property type="nucleotide sequence ID" value="NZ_CP114014.1"/>
</dbReference>
<protein>
    <recommendedName>
        <fullName evidence="2">N-acetyltransferase domain-containing protein</fullName>
    </recommendedName>
</protein>
<evidence type="ECO:0008006" key="2">
    <source>
        <dbReference type="Google" id="ProtNLM"/>
    </source>
</evidence>
<name>A0AAU7AQK2_9ACTN</name>
<organism evidence="1">
    <name type="scientific">Paraconexibacter sp. AEG42_29</name>
    <dbReference type="NCBI Taxonomy" id="2997339"/>
    <lineage>
        <taxon>Bacteria</taxon>
        <taxon>Bacillati</taxon>
        <taxon>Actinomycetota</taxon>
        <taxon>Thermoleophilia</taxon>
        <taxon>Solirubrobacterales</taxon>
        <taxon>Paraconexibacteraceae</taxon>
        <taxon>Paraconexibacter</taxon>
    </lineage>
</organism>
<reference evidence="1" key="1">
    <citation type="submission" date="2022-12" db="EMBL/GenBank/DDBJ databases">
        <title>Paraconexibacter alkalitolerans sp. nov. and Baekduia alba sp. nov., isolated from soil and emended description of the genera Paraconexibacter (Chun et al., 2020) and Baekduia (An et al., 2020).</title>
        <authorList>
            <person name="Vieira S."/>
            <person name="Huber K.J."/>
            <person name="Geppert A."/>
            <person name="Wolf J."/>
            <person name="Neumann-Schaal M."/>
            <person name="Muesken M."/>
            <person name="Overmann J."/>
        </authorList>
    </citation>
    <scope>NUCLEOTIDE SEQUENCE</scope>
    <source>
        <strain evidence="1">AEG42_29</strain>
    </source>
</reference>
<gene>
    <name evidence="1" type="ORF">DSM112329_00800</name>
</gene>
<dbReference type="Gene3D" id="3.40.630.30">
    <property type="match status" value="1"/>
</dbReference>
<accession>A0AAU7AQK2</accession>
<sequence>MPDEQELIKDIRARRATGLADLGEEIRRRVREFGATRIDSDLRREAFSELTAPFEVEPYRLIVRPESCVDPTSSTVDLRMVLVDVDGADATAVATIERIFVLDEALVHHARLAVRGAFRGKAIAPRLMLSSFARYDQLGIKTITVHAGLGTGRFYWSGKVGFDFLREADRRYVERWATFVLGALKCPVDLDGISRPQQWALVGTTADPPSTARFSELAASAPTVSMALLDPNATGVVGSAIATDVESELGMVDLAAHLRNVTTDNEIEWDADVPLGKLIMLSGPDWHGQFDLTDPVSRRSYEQDASQAIAKARETGDS</sequence>
<evidence type="ECO:0000313" key="1">
    <source>
        <dbReference type="EMBL" id="XAY03974.1"/>
    </source>
</evidence>
<dbReference type="SUPFAM" id="SSF55729">
    <property type="entry name" value="Acyl-CoA N-acyltransferases (Nat)"/>
    <property type="match status" value="1"/>
</dbReference>
<dbReference type="KEGG" id="parq:DSM112329_00800"/>
<dbReference type="AlphaFoldDB" id="A0AAU7AQK2"/>